<protein>
    <recommendedName>
        <fullName evidence="3">Cyclin-dependent kinase 2-interacting protein</fullName>
    </recommendedName>
</protein>
<name>A0A9W9YSU6_9CNID</name>
<comment type="caution">
    <text evidence="1">The sequence shown here is derived from an EMBL/GenBank/DDBJ whole genome shotgun (WGS) entry which is preliminary data.</text>
</comment>
<dbReference type="OrthoDB" id="17066at2759"/>
<proteinExistence type="predicted"/>
<evidence type="ECO:0000313" key="1">
    <source>
        <dbReference type="EMBL" id="KAJ7365541.1"/>
    </source>
</evidence>
<dbReference type="PRINTS" id="PR02040">
    <property type="entry name" value="CDK2IP"/>
</dbReference>
<gene>
    <name evidence="1" type="ORF">OS493_005654</name>
</gene>
<dbReference type="InterPro" id="IPR023250">
    <property type="entry name" value="Cyclin-dep_Kinase_2_interact"/>
</dbReference>
<dbReference type="EMBL" id="MU827303">
    <property type="protein sequence ID" value="KAJ7365541.1"/>
    <property type="molecule type" value="Genomic_DNA"/>
</dbReference>
<sequence length="175" mass="20303">MQRWSKLNELGTSAANKLVNLQLQKEYHAVEGTSTLALANDQDSAFKLQEEITKASQELSTIYGSLANLHTKMDALVQSFHAIRNLKALQRYNEDSSDNQIFSTWTIEHFCDVSQRLFDSFTKELSLKERLVMEFTRCRNRDELMVYLSLWLHEPLLDDDNDVLLESMLIEAELR</sequence>
<keyword evidence="2" id="KW-1185">Reference proteome</keyword>
<evidence type="ECO:0008006" key="3">
    <source>
        <dbReference type="Google" id="ProtNLM"/>
    </source>
</evidence>
<evidence type="ECO:0000313" key="2">
    <source>
        <dbReference type="Proteomes" id="UP001163046"/>
    </source>
</evidence>
<dbReference type="PANTHER" id="PTHR15827">
    <property type="entry name" value="CYCLIN-DEPENDENT KINASE 2-INTERACTING PROTEIN"/>
    <property type="match status" value="1"/>
</dbReference>
<dbReference type="AlphaFoldDB" id="A0A9W9YSU6"/>
<organism evidence="1 2">
    <name type="scientific">Desmophyllum pertusum</name>
    <dbReference type="NCBI Taxonomy" id="174260"/>
    <lineage>
        <taxon>Eukaryota</taxon>
        <taxon>Metazoa</taxon>
        <taxon>Cnidaria</taxon>
        <taxon>Anthozoa</taxon>
        <taxon>Hexacorallia</taxon>
        <taxon>Scleractinia</taxon>
        <taxon>Caryophylliina</taxon>
        <taxon>Caryophylliidae</taxon>
        <taxon>Desmophyllum</taxon>
    </lineage>
</organism>
<reference evidence="1" key="1">
    <citation type="submission" date="2023-01" db="EMBL/GenBank/DDBJ databases">
        <title>Genome assembly of the deep-sea coral Lophelia pertusa.</title>
        <authorList>
            <person name="Herrera S."/>
            <person name="Cordes E."/>
        </authorList>
    </citation>
    <scope>NUCLEOTIDE SEQUENCE</scope>
    <source>
        <strain evidence="1">USNM1676648</strain>
        <tissue evidence="1">Polyp</tissue>
    </source>
</reference>
<dbReference type="Proteomes" id="UP001163046">
    <property type="component" value="Unassembled WGS sequence"/>
</dbReference>
<dbReference type="PANTHER" id="PTHR15827:SF2">
    <property type="entry name" value="CYCLIN-DEPENDENT KINASE 2-INTERACTING PROTEIN"/>
    <property type="match status" value="1"/>
</dbReference>
<accession>A0A9W9YSU6</accession>